<feature type="transmembrane region" description="Helical" evidence="1">
    <location>
        <begin position="95"/>
        <end position="116"/>
    </location>
</feature>
<sequence>MSQSVAYIICSANMSGDYREVWKGMLQEPTIKAAEKQQDFVFSFEMELARFYTDGKLQKRALNLLQQLGSFIPSLEKIVGSICSGRTSRRLLQPVFLFLFPWFWAVSNLHVPVVGFTHL</sequence>
<organism evidence="2 3">
    <name type="scientific">Ilyodon furcidens</name>
    <name type="common">goldbreast splitfin</name>
    <dbReference type="NCBI Taxonomy" id="33524"/>
    <lineage>
        <taxon>Eukaryota</taxon>
        <taxon>Metazoa</taxon>
        <taxon>Chordata</taxon>
        <taxon>Craniata</taxon>
        <taxon>Vertebrata</taxon>
        <taxon>Euteleostomi</taxon>
        <taxon>Actinopterygii</taxon>
        <taxon>Neopterygii</taxon>
        <taxon>Teleostei</taxon>
        <taxon>Neoteleostei</taxon>
        <taxon>Acanthomorphata</taxon>
        <taxon>Ovalentaria</taxon>
        <taxon>Atherinomorphae</taxon>
        <taxon>Cyprinodontiformes</taxon>
        <taxon>Goodeidae</taxon>
        <taxon>Ilyodon</taxon>
    </lineage>
</organism>
<evidence type="ECO:0000313" key="2">
    <source>
        <dbReference type="EMBL" id="MEQ2227564.1"/>
    </source>
</evidence>
<dbReference type="EMBL" id="JAHRIQ010022094">
    <property type="protein sequence ID" value="MEQ2227564.1"/>
    <property type="molecule type" value="Genomic_DNA"/>
</dbReference>
<comment type="caution">
    <text evidence="2">The sequence shown here is derived from an EMBL/GenBank/DDBJ whole genome shotgun (WGS) entry which is preliminary data.</text>
</comment>
<protein>
    <submittedName>
        <fullName evidence="2">Uncharacterized protein</fullName>
    </submittedName>
</protein>
<evidence type="ECO:0000313" key="3">
    <source>
        <dbReference type="Proteomes" id="UP001482620"/>
    </source>
</evidence>
<reference evidence="2 3" key="1">
    <citation type="submission" date="2021-06" db="EMBL/GenBank/DDBJ databases">
        <authorList>
            <person name="Palmer J.M."/>
        </authorList>
    </citation>
    <scope>NUCLEOTIDE SEQUENCE [LARGE SCALE GENOMIC DNA]</scope>
    <source>
        <strain evidence="3">if_2019</strain>
        <tissue evidence="2">Muscle</tissue>
    </source>
</reference>
<name>A0ABV0T4Y2_9TELE</name>
<evidence type="ECO:0000256" key="1">
    <source>
        <dbReference type="SAM" id="Phobius"/>
    </source>
</evidence>
<dbReference type="Proteomes" id="UP001482620">
    <property type="component" value="Unassembled WGS sequence"/>
</dbReference>
<keyword evidence="3" id="KW-1185">Reference proteome</keyword>
<gene>
    <name evidence="2" type="ORF">ILYODFUR_038913</name>
</gene>
<keyword evidence="1" id="KW-0472">Membrane</keyword>
<keyword evidence="1" id="KW-1133">Transmembrane helix</keyword>
<keyword evidence="1" id="KW-0812">Transmembrane</keyword>
<proteinExistence type="predicted"/>
<accession>A0ABV0T4Y2</accession>